<feature type="domain" description="Lipocalin/cytosolic fatty-acid binding" evidence="3">
    <location>
        <begin position="42"/>
        <end position="182"/>
    </location>
</feature>
<organism evidence="4 5">
    <name type="scientific">Comamonas brasiliensis</name>
    <dbReference type="NCBI Taxonomy" id="1812482"/>
    <lineage>
        <taxon>Bacteria</taxon>
        <taxon>Pseudomonadati</taxon>
        <taxon>Pseudomonadota</taxon>
        <taxon>Betaproteobacteria</taxon>
        <taxon>Burkholderiales</taxon>
        <taxon>Comamonadaceae</taxon>
        <taxon>Comamonas</taxon>
    </lineage>
</organism>
<dbReference type="Gene3D" id="2.40.128.20">
    <property type="match status" value="1"/>
</dbReference>
<accession>A0ABS5LMZ6</accession>
<evidence type="ECO:0000256" key="2">
    <source>
        <dbReference type="PIRNR" id="PIRNR036893"/>
    </source>
</evidence>
<dbReference type="PANTHER" id="PTHR10612">
    <property type="entry name" value="APOLIPOPROTEIN D"/>
    <property type="match status" value="1"/>
</dbReference>
<dbReference type="PIRSF" id="PIRSF036893">
    <property type="entry name" value="Lipocalin_ApoD"/>
    <property type="match status" value="1"/>
</dbReference>
<dbReference type="PROSITE" id="PS00213">
    <property type="entry name" value="LIPOCALIN"/>
    <property type="match status" value="1"/>
</dbReference>
<keyword evidence="5" id="KW-1185">Reference proteome</keyword>
<keyword evidence="2 4" id="KW-0449">Lipoprotein</keyword>
<evidence type="ECO:0000313" key="4">
    <source>
        <dbReference type="EMBL" id="MBS3017739.1"/>
    </source>
</evidence>
<keyword evidence="2" id="KW-0998">Cell outer membrane</keyword>
<dbReference type="PRINTS" id="PR01171">
    <property type="entry name" value="BCTLIPOCALIN"/>
</dbReference>
<proteinExistence type="inferred from homology"/>
<evidence type="ECO:0000256" key="1">
    <source>
        <dbReference type="ARBA" id="ARBA00006889"/>
    </source>
</evidence>
<feature type="chain" id="PRO_5045015609" description="Outer membrane lipoprotein Blc" evidence="2">
    <location>
        <begin position="19"/>
        <end position="182"/>
    </location>
</feature>
<evidence type="ECO:0000313" key="5">
    <source>
        <dbReference type="Proteomes" id="UP001647436"/>
    </source>
</evidence>
<gene>
    <name evidence="4" type="primary">blc_1</name>
    <name evidence="4" type="ORF">DJFAAGMI_00463</name>
</gene>
<dbReference type="InterPro" id="IPR012674">
    <property type="entry name" value="Calycin"/>
</dbReference>
<dbReference type="Pfam" id="PF08212">
    <property type="entry name" value="Lipocalin_2"/>
    <property type="match status" value="1"/>
</dbReference>
<dbReference type="EMBL" id="JAANES010000001">
    <property type="protein sequence ID" value="MBS3017739.1"/>
    <property type="molecule type" value="Genomic_DNA"/>
</dbReference>
<protein>
    <recommendedName>
        <fullName evidence="2">Outer membrane lipoprotein Blc</fullName>
    </recommendedName>
</protein>
<keyword evidence="2" id="KW-0472">Membrane</keyword>
<comment type="function">
    <text evidence="2">Involved in the storage or transport of lipids necessary for membrane maintenance under stressful conditions. Displays a binding preference for lysophospholipids.</text>
</comment>
<dbReference type="CDD" id="cd19438">
    <property type="entry name" value="lipocalin_Blc-like"/>
    <property type="match status" value="1"/>
</dbReference>
<dbReference type="InterPro" id="IPR022271">
    <property type="entry name" value="Lipocalin_ApoD"/>
</dbReference>
<dbReference type="SUPFAM" id="SSF50814">
    <property type="entry name" value="Lipocalins"/>
    <property type="match status" value="1"/>
</dbReference>
<dbReference type="InterPro" id="IPR047202">
    <property type="entry name" value="Lipocalin_Blc-like_dom"/>
</dbReference>
<comment type="subunit">
    <text evidence="2">Homodimer.</text>
</comment>
<dbReference type="InterPro" id="IPR002446">
    <property type="entry name" value="Lipocalin_bac"/>
</dbReference>
<keyword evidence="2" id="KW-0446">Lipid-binding</keyword>
<dbReference type="Proteomes" id="UP001647436">
    <property type="component" value="Unassembled WGS sequence"/>
</dbReference>
<dbReference type="PANTHER" id="PTHR10612:SF34">
    <property type="entry name" value="APOLIPOPROTEIN D"/>
    <property type="match status" value="1"/>
</dbReference>
<comment type="similarity">
    <text evidence="1 2">Belongs to the calycin superfamily. Lipocalin family.</text>
</comment>
<name>A0ABS5LMZ6_9BURK</name>
<keyword evidence="2" id="KW-0732">Signal</keyword>
<comment type="subcellular location">
    <subcellularLocation>
        <location evidence="2">Cell outer membrane</location>
    </subcellularLocation>
</comment>
<reference evidence="4 5" key="1">
    <citation type="submission" date="2020-03" db="EMBL/GenBank/DDBJ databases">
        <title>The role of nitrogen metabolism on polyethylene biodegradation.</title>
        <authorList>
            <person name="Peixoto J."/>
            <person name="Vizzotto C.S."/>
            <person name="Ramos A."/>
            <person name="Alves G."/>
            <person name="Steindorff A."/>
            <person name="Kruger R."/>
        </authorList>
    </citation>
    <scope>NUCLEOTIDE SEQUENCE [LARGE SCALE GENOMIC DNA]</scope>
    <source>
        <strain evidence="4 5">PE63</strain>
    </source>
</reference>
<sequence length="182" mass="20172">MRFSRSSLIRCAALTAVAAGVVSAFWGCAVSVPQGLQPVSGFDVKRYTGTWYELARIEHRFEKGLSQVSAQYSLNEDGTVTVINRGYDPAKQEWRQAQGRARFLDDPGVAALKVSFFGPFYGGYNVVSLDDEYQTAMVIGGSLDYFWLLSRSKTIPEQQFRRLLEKASSLGVDLGRVQVVAQ</sequence>
<evidence type="ECO:0000259" key="3">
    <source>
        <dbReference type="Pfam" id="PF08212"/>
    </source>
</evidence>
<comment type="caution">
    <text evidence="4">The sequence shown here is derived from an EMBL/GenBank/DDBJ whole genome shotgun (WGS) entry which is preliminary data.</text>
</comment>
<feature type="signal peptide" evidence="2">
    <location>
        <begin position="1"/>
        <end position="18"/>
    </location>
</feature>
<dbReference type="InterPro" id="IPR000566">
    <property type="entry name" value="Lipocln_cytosolic_FA-bd_dom"/>
</dbReference>
<dbReference type="InterPro" id="IPR022272">
    <property type="entry name" value="Lipocalin_CS"/>
</dbReference>